<protein>
    <submittedName>
        <fullName evidence="1">(2Fe-2S) ferredoxin</fullName>
    </submittedName>
</protein>
<proteinExistence type="predicted"/>
<dbReference type="Pfam" id="PF01257">
    <property type="entry name" value="2Fe-2S_thioredx"/>
    <property type="match status" value="1"/>
</dbReference>
<accession>A0AA45WIB0</accession>
<dbReference type="CDD" id="cd02980">
    <property type="entry name" value="TRX_Fd_family"/>
    <property type="match status" value="1"/>
</dbReference>
<dbReference type="Gene3D" id="3.40.30.10">
    <property type="entry name" value="Glutaredoxin"/>
    <property type="match status" value="1"/>
</dbReference>
<dbReference type="InterPro" id="IPR036249">
    <property type="entry name" value="Thioredoxin-like_sf"/>
</dbReference>
<dbReference type="RefSeq" id="WP_265133748.1">
    <property type="nucleotide sequence ID" value="NZ_FXTX01000001.1"/>
</dbReference>
<comment type="caution">
    <text evidence="1">The sequence shown here is derived from an EMBL/GenBank/DDBJ whole genome shotgun (WGS) entry which is preliminary data.</text>
</comment>
<evidence type="ECO:0000313" key="2">
    <source>
        <dbReference type="Proteomes" id="UP001157947"/>
    </source>
</evidence>
<name>A0AA45WIB0_9AQUI</name>
<keyword evidence="2" id="KW-1185">Reference proteome</keyword>
<dbReference type="InterPro" id="IPR009737">
    <property type="entry name" value="Aim32/Apd1-like"/>
</dbReference>
<dbReference type="AlphaFoldDB" id="A0AA45WIB0"/>
<gene>
    <name evidence="1" type="ORF">SAMN06264868_10157</name>
</gene>
<dbReference type="Proteomes" id="UP001157947">
    <property type="component" value="Unassembled WGS sequence"/>
</dbReference>
<organism evidence="1 2">
    <name type="scientific">Venenivibrio stagnispumantis</name>
    <dbReference type="NCBI Taxonomy" id="407998"/>
    <lineage>
        <taxon>Bacteria</taxon>
        <taxon>Pseudomonadati</taxon>
        <taxon>Aquificota</taxon>
        <taxon>Aquificia</taxon>
        <taxon>Aquificales</taxon>
        <taxon>Hydrogenothermaceae</taxon>
        <taxon>Venenivibrio</taxon>
    </lineage>
</organism>
<evidence type="ECO:0000313" key="1">
    <source>
        <dbReference type="EMBL" id="SMP00326.1"/>
    </source>
</evidence>
<dbReference type="SUPFAM" id="SSF52833">
    <property type="entry name" value="Thioredoxin-like"/>
    <property type="match status" value="1"/>
</dbReference>
<dbReference type="EMBL" id="FXTX01000001">
    <property type="protein sequence ID" value="SMP00326.1"/>
    <property type="molecule type" value="Genomic_DNA"/>
</dbReference>
<dbReference type="PANTHER" id="PTHR31902">
    <property type="entry name" value="ACTIN PATCHES DISTAL PROTEIN 1"/>
    <property type="match status" value="1"/>
</dbReference>
<sequence>MSEFKHVFVCMQRKPPGMPSCGDKGSDQIFMKFQEALMMKGLFNKMAVTPTGCLGPCMFGPNVVVYPDAIWYGNVTPADVEEIIQKHIIEGQPVERLIVSRGKPPGMF</sequence>
<reference evidence="1" key="1">
    <citation type="submission" date="2017-05" db="EMBL/GenBank/DDBJ databases">
        <authorList>
            <person name="Varghese N."/>
            <person name="Submissions S."/>
        </authorList>
    </citation>
    <scope>NUCLEOTIDE SEQUENCE</scope>
    <source>
        <strain evidence="1">DSM 18763</strain>
    </source>
</reference>